<keyword evidence="5" id="KW-0547">Nucleotide-binding</keyword>
<dbReference type="GO" id="GO:0005524">
    <property type="term" value="F:ATP binding"/>
    <property type="evidence" value="ECO:0007669"/>
    <property type="project" value="UniProtKB-KW"/>
</dbReference>
<dbReference type="EMBL" id="VJWL01000001">
    <property type="protein sequence ID" value="TRW49630.1"/>
    <property type="molecule type" value="Genomic_DNA"/>
</dbReference>
<keyword evidence="4" id="KW-0997">Cell inner membrane</keyword>
<keyword evidence="3 9" id="KW-0500">Molybdenum</keyword>
<dbReference type="InterPro" id="IPR050334">
    <property type="entry name" value="Molybdenum_import_ModC"/>
</dbReference>
<dbReference type="SUPFAM" id="SSF50331">
    <property type="entry name" value="MOP-like"/>
    <property type="match status" value="1"/>
</dbReference>
<dbReference type="InterPro" id="IPR027417">
    <property type="entry name" value="P-loop_NTPase"/>
</dbReference>
<dbReference type="PROSITE" id="PS51866">
    <property type="entry name" value="MOP"/>
    <property type="match status" value="1"/>
</dbReference>
<dbReference type="PROSITE" id="PS50893">
    <property type="entry name" value="ABC_TRANSPORTER_2"/>
    <property type="match status" value="1"/>
</dbReference>
<dbReference type="InterPro" id="IPR017871">
    <property type="entry name" value="ABC_transporter-like_CS"/>
</dbReference>
<keyword evidence="2" id="KW-1003">Cell membrane</keyword>
<dbReference type="GO" id="GO:0016887">
    <property type="term" value="F:ATP hydrolysis activity"/>
    <property type="evidence" value="ECO:0007669"/>
    <property type="project" value="InterPro"/>
</dbReference>
<evidence type="ECO:0000259" key="11">
    <source>
        <dbReference type="PROSITE" id="PS51866"/>
    </source>
</evidence>
<evidence type="ECO:0000256" key="3">
    <source>
        <dbReference type="ARBA" id="ARBA00022505"/>
    </source>
</evidence>
<keyword evidence="8" id="KW-0472">Membrane</keyword>
<dbReference type="Proteomes" id="UP000320359">
    <property type="component" value="Unassembled WGS sequence"/>
</dbReference>
<reference evidence="12 13" key="1">
    <citation type="submission" date="2019-07" db="EMBL/GenBank/DDBJ databases">
        <authorList>
            <person name="Yang M."/>
            <person name="Zhao D."/>
            <person name="Xiang H."/>
        </authorList>
    </citation>
    <scope>NUCLEOTIDE SEQUENCE [LARGE SCALE GENOMIC DNA]</scope>
    <source>
        <strain evidence="12 13">IM1326</strain>
    </source>
</reference>
<evidence type="ECO:0000256" key="6">
    <source>
        <dbReference type="ARBA" id="ARBA00022840"/>
    </source>
</evidence>
<dbReference type="AlphaFoldDB" id="A0A552X3L3"/>
<evidence type="ECO:0000313" key="13">
    <source>
        <dbReference type="Proteomes" id="UP000320359"/>
    </source>
</evidence>
<dbReference type="GO" id="GO:0015098">
    <property type="term" value="F:molybdate ion transmembrane transporter activity"/>
    <property type="evidence" value="ECO:0007669"/>
    <property type="project" value="InterPro"/>
</dbReference>
<keyword evidence="6 12" id="KW-0067">ATP-binding</keyword>
<evidence type="ECO:0000259" key="10">
    <source>
        <dbReference type="PROSITE" id="PS50893"/>
    </source>
</evidence>
<dbReference type="Gene3D" id="2.40.50.100">
    <property type="match status" value="1"/>
</dbReference>
<dbReference type="PANTHER" id="PTHR43514">
    <property type="entry name" value="ABC TRANSPORTER I FAMILY MEMBER 10"/>
    <property type="match status" value="1"/>
</dbReference>
<dbReference type="GO" id="GO:0016020">
    <property type="term" value="C:membrane"/>
    <property type="evidence" value="ECO:0007669"/>
    <property type="project" value="InterPro"/>
</dbReference>
<dbReference type="OrthoDB" id="9802264at2"/>
<dbReference type="InterPro" id="IPR011868">
    <property type="entry name" value="ModC_ABC_ATP-bd"/>
</dbReference>
<dbReference type="GO" id="GO:0140359">
    <property type="term" value="F:ABC-type transporter activity"/>
    <property type="evidence" value="ECO:0007669"/>
    <property type="project" value="InterPro"/>
</dbReference>
<dbReference type="InterPro" id="IPR003439">
    <property type="entry name" value="ABC_transporter-like_ATP-bd"/>
</dbReference>
<feature type="domain" description="ABC transporter" evidence="10">
    <location>
        <begin position="3"/>
        <end position="232"/>
    </location>
</feature>
<keyword evidence="13" id="KW-1185">Reference proteome</keyword>
<feature type="domain" description="Mop" evidence="11">
    <location>
        <begin position="291"/>
        <end position="355"/>
    </location>
</feature>
<dbReference type="SMART" id="SM00382">
    <property type="entry name" value="AAA"/>
    <property type="match status" value="1"/>
</dbReference>
<dbReference type="InterPro" id="IPR004606">
    <property type="entry name" value="Mop_domain"/>
</dbReference>
<accession>A0A552X3L3</accession>
<dbReference type="Pfam" id="PF03459">
    <property type="entry name" value="TOBE"/>
    <property type="match status" value="1"/>
</dbReference>
<evidence type="ECO:0000313" key="12">
    <source>
        <dbReference type="EMBL" id="TRW49630.1"/>
    </source>
</evidence>
<dbReference type="NCBIfam" id="TIGR02142">
    <property type="entry name" value="modC_ABC"/>
    <property type="match status" value="1"/>
</dbReference>
<dbReference type="SUPFAM" id="SSF52540">
    <property type="entry name" value="P-loop containing nucleoside triphosphate hydrolases"/>
    <property type="match status" value="1"/>
</dbReference>
<evidence type="ECO:0000256" key="2">
    <source>
        <dbReference type="ARBA" id="ARBA00022475"/>
    </source>
</evidence>
<organism evidence="12 13">
    <name type="scientific">Aliidiomarina halalkaliphila</name>
    <dbReference type="NCBI Taxonomy" id="2593535"/>
    <lineage>
        <taxon>Bacteria</taxon>
        <taxon>Pseudomonadati</taxon>
        <taxon>Pseudomonadota</taxon>
        <taxon>Gammaproteobacteria</taxon>
        <taxon>Alteromonadales</taxon>
        <taxon>Idiomarinaceae</taxon>
        <taxon>Aliidiomarina</taxon>
    </lineage>
</organism>
<dbReference type="Pfam" id="PF00005">
    <property type="entry name" value="ABC_tran"/>
    <property type="match status" value="1"/>
</dbReference>
<comment type="caution">
    <text evidence="12">The sequence shown here is derived from an EMBL/GenBank/DDBJ whole genome shotgun (WGS) entry which is preliminary data.</text>
</comment>
<dbReference type="InterPro" id="IPR005116">
    <property type="entry name" value="Transp-assoc_OB_typ1"/>
</dbReference>
<dbReference type="InterPro" id="IPR003593">
    <property type="entry name" value="AAA+_ATPase"/>
</dbReference>
<evidence type="ECO:0000256" key="7">
    <source>
        <dbReference type="ARBA" id="ARBA00022967"/>
    </source>
</evidence>
<keyword evidence="1" id="KW-0813">Transport</keyword>
<keyword evidence="7" id="KW-1278">Translocase</keyword>
<dbReference type="Gene3D" id="3.40.50.300">
    <property type="entry name" value="P-loop containing nucleotide triphosphate hydrolases"/>
    <property type="match status" value="1"/>
</dbReference>
<evidence type="ECO:0000256" key="9">
    <source>
        <dbReference type="PROSITE-ProRule" id="PRU01213"/>
    </source>
</evidence>
<evidence type="ECO:0000256" key="5">
    <source>
        <dbReference type="ARBA" id="ARBA00022741"/>
    </source>
</evidence>
<sequence length="355" mass="39194">MTLQIHTQWQRDDFQLAVDCTLATQGITALFGRSGCGKTSLLRIIAGLEPRAQADVRFNDKVWQDENNCVPLHQRRIGLVFQEPSLLPHLNVRDNLLYGFKRTPVAERRLSLDAVTQILDIDTFLERPVNALSGGQKQRVALGRALLASPHLLLLDEPFAALDTQTKSEILPYIRKLADEFAVPIIFISHDVREIQKLADHIVFMEQGNIIKSMTIHAASADIHSPFFVENTPAAVFEGELVAAETPGSYVFSDGAVQLRLSLPTPKKCNQKYRVRVLATDVAISLHQLSGVSFQNQLAAKVLKVTPFHAHCLITLGLPGEHTLFAEVSTYAVESLSLVEGKEVVALVKAVALVE</sequence>
<proteinExistence type="predicted"/>
<gene>
    <name evidence="12" type="primary">modC</name>
    <name evidence="12" type="ORF">FM042_01840</name>
</gene>
<evidence type="ECO:0000256" key="1">
    <source>
        <dbReference type="ARBA" id="ARBA00022448"/>
    </source>
</evidence>
<name>A0A552X3L3_9GAMM</name>
<evidence type="ECO:0000256" key="4">
    <source>
        <dbReference type="ARBA" id="ARBA00022519"/>
    </source>
</evidence>
<dbReference type="PROSITE" id="PS00211">
    <property type="entry name" value="ABC_TRANSPORTER_1"/>
    <property type="match status" value="1"/>
</dbReference>
<dbReference type="InterPro" id="IPR008995">
    <property type="entry name" value="Mo/tungstate-bd_C_term_dom"/>
</dbReference>
<evidence type="ECO:0000256" key="8">
    <source>
        <dbReference type="ARBA" id="ARBA00023136"/>
    </source>
</evidence>
<protein>
    <submittedName>
        <fullName evidence="12">Molybdenum ABC transporter ATP-binding protein</fullName>
    </submittedName>
</protein>
<dbReference type="RefSeq" id="WP_143234052.1">
    <property type="nucleotide sequence ID" value="NZ_VJWL01000001.1"/>
</dbReference>
<dbReference type="PANTHER" id="PTHR43514:SF4">
    <property type="entry name" value="ABC TRANSPORTER I FAMILY MEMBER 10"/>
    <property type="match status" value="1"/>
</dbReference>